<sequence length="43" mass="4544">MKSRVPPPLPAPGEGGGEGTRDCQVLGRPGPPRARSTHGFWFS</sequence>
<name>A0A9X9LDJ1_GULGU</name>
<organism evidence="2 3">
    <name type="scientific">Gulo gulo</name>
    <name type="common">Wolverine</name>
    <name type="synonym">Gluton</name>
    <dbReference type="NCBI Taxonomy" id="48420"/>
    <lineage>
        <taxon>Eukaryota</taxon>
        <taxon>Metazoa</taxon>
        <taxon>Chordata</taxon>
        <taxon>Craniata</taxon>
        <taxon>Vertebrata</taxon>
        <taxon>Euteleostomi</taxon>
        <taxon>Mammalia</taxon>
        <taxon>Eutheria</taxon>
        <taxon>Laurasiatheria</taxon>
        <taxon>Carnivora</taxon>
        <taxon>Caniformia</taxon>
        <taxon>Musteloidea</taxon>
        <taxon>Mustelidae</taxon>
        <taxon>Guloninae</taxon>
        <taxon>Gulo</taxon>
    </lineage>
</organism>
<keyword evidence="3" id="KW-1185">Reference proteome</keyword>
<evidence type="ECO:0000313" key="3">
    <source>
        <dbReference type="Proteomes" id="UP000269945"/>
    </source>
</evidence>
<feature type="compositionally biased region" description="Pro residues" evidence="1">
    <location>
        <begin position="1"/>
        <end position="11"/>
    </location>
</feature>
<evidence type="ECO:0000256" key="1">
    <source>
        <dbReference type="SAM" id="MobiDB-lite"/>
    </source>
</evidence>
<reference evidence="2 3" key="1">
    <citation type="submission" date="2018-10" db="EMBL/GenBank/DDBJ databases">
        <authorList>
            <person name="Ekblom R."/>
            <person name="Jareborg N."/>
        </authorList>
    </citation>
    <scope>NUCLEOTIDE SEQUENCE [LARGE SCALE GENOMIC DNA]</scope>
    <source>
        <tissue evidence="2">Muscle</tissue>
    </source>
</reference>
<accession>A0A9X9LDJ1</accession>
<dbReference type="Proteomes" id="UP000269945">
    <property type="component" value="Unassembled WGS sequence"/>
</dbReference>
<feature type="region of interest" description="Disordered" evidence="1">
    <location>
        <begin position="1"/>
        <end position="43"/>
    </location>
</feature>
<comment type="caution">
    <text evidence="2">The sequence shown here is derived from an EMBL/GenBank/DDBJ whole genome shotgun (WGS) entry which is preliminary data.</text>
</comment>
<dbReference type="EMBL" id="CYRY02000797">
    <property type="protein sequence ID" value="VCW50330.1"/>
    <property type="molecule type" value="Genomic_DNA"/>
</dbReference>
<dbReference type="AlphaFoldDB" id="A0A9X9LDJ1"/>
<protein>
    <submittedName>
        <fullName evidence="2">Uncharacterized protein</fullName>
    </submittedName>
</protein>
<proteinExistence type="predicted"/>
<evidence type="ECO:0000313" key="2">
    <source>
        <dbReference type="EMBL" id="VCW50330.1"/>
    </source>
</evidence>
<gene>
    <name evidence="2" type="ORF">BN2614_LOCUS1</name>
</gene>